<dbReference type="AlphaFoldDB" id="T1A4G2"/>
<dbReference type="GO" id="GO:0016787">
    <property type="term" value="F:hydrolase activity"/>
    <property type="evidence" value="ECO:0007669"/>
    <property type="project" value="UniProtKB-KW"/>
</dbReference>
<reference evidence="5" key="1">
    <citation type="submission" date="2013-08" db="EMBL/GenBank/DDBJ databases">
        <authorList>
            <person name="Mendez C."/>
            <person name="Richter M."/>
            <person name="Ferrer M."/>
            <person name="Sanchez J."/>
        </authorList>
    </citation>
    <scope>NUCLEOTIDE SEQUENCE</scope>
</reference>
<evidence type="ECO:0000256" key="2">
    <source>
        <dbReference type="ARBA" id="ARBA00022963"/>
    </source>
</evidence>
<dbReference type="GO" id="GO:0016042">
    <property type="term" value="P:lipid catabolic process"/>
    <property type="evidence" value="ECO:0007669"/>
    <property type="project" value="UniProtKB-KW"/>
</dbReference>
<reference evidence="5" key="2">
    <citation type="journal article" date="2014" name="ISME J.">
        <title>Microbial stratification in low pH oxic and suboxic macroscopic growths along an acid mine drainage.</title>
        <authorList>
            <person name="Mendez-Garcia C."/>
            <person name="Mesa V."/>
            <person name="Sprenger R.R."/>
            <person name="Richter M."/>
            <person name="Diez M.S."/>
            <person name="Solano J."/>
            <person name="Bargiela R."/>
            <person name="Golyshina O.V."/>
            <person name="Manteca A."/>
            <person name="Ramos J.L."/>
            <person name="Gallego J.R."/>
            <person name="Llorente I."/>
            <person name="Martins Dos Santos V.A."/>
            <person name="Jensen O.N."/>
            <person name="Pelaez A.I."/>
            <person name="Sanchez J."/>
            <person name="Ferrer M."/>
        </authorList>
    </citation>
    <scope>NUCLEOTIDE SEQUENCE</scope>
</reference>
<gene>
    <name evidence="5" type="ORF">B1A_12922</name>
</gene>
<keyword evidence="2" id="KW-0442">Lipid degradation</keyword>
<dbReference type="PANTHER" id="PTHR14226">
    <property type="entry name" value="NEUROPATHY TARGET ESTERASE/SWISS CHEESE D.MELANOGASTER"/>
    <property type="match status" value="1"/>
</dbReference>
<dbReference type="Pfam" id="PF01734">
    <property type="entry name" value="Patatin"/>
    <property type="match status" value="1"/>
</dbReference>
<evidence type="ECO:0000259" key="4">
    <source>
        <dbReference type="PROSITE" id="PS51635"/>
    </source>
</evidence>
<organism evidence="5">
    <name type="scientific">mine drainage metagenome</name>
    <dbReference type="NCBI Taxonomy" id="410659"/>
    <lineage>
        <taxon>unclassified sequences</taxon>
        <taxon>metagenomes</taxon>
        <taxon>ecological metagenomes</taxon>
    </lineage>
</organism>
<dbReference type="EMBL" id="AUZX01009431">
    <property type="protein sequence ID" value="EQD51857.1"/>
    <property type="molecule type" value="Genomic_DNA"/>
</dbReference>
<protein>
    <submittedName>
        <fullName evidence="5">Phospholipase, patatin family</fullName>
    </submittedName>
</protein>
<name>T1A4G2_9ZZZZ</name>
<keyword evidence="3" id="KW-0443">Lipid metabolism</keyword>
<dbReference type="PROSITE" id="PS51635">
    <property type="entry name" value="PNPLA"/>
    <property type="match status" value="1"/>
</dbReference>
<dbReference type="InterPro" id="IPR016035">
    <property type="entry name" value="Acyl_Trfase/lysoPLipase"/>
</dbReference>
<proteinExistence type="predicted"/>
<accession>T1A4G2</accession>
<dbReference type="InterPro" id="IPR002641">
    <property type="entry name" value="PNPLA_dom"/>
</dbReference>
<feature type="domain" description="PNPLA" evidence="4">
    <location>
        <begin position="23"/>
        <end position="124"/>
    </location>
</feature>
<sequence>MEPATDIPSREPLGPRRRPVVALVLTGGGARSAYQVGVLRALAEILPRARNPFQIIVGTSAGAVAASVLAAEAHVWRQGVAGLLRVWSNFRTGQVFHVDTPHMVRSGLHWVLSLISGGLILSPP</sequence>
<evidence type="ECO:0000256" key="3">
    <source>
        <dbReference type="ARBA" id="ARBA00023098"/>
    </source>
</evidence>
<keyword evidence="1" id="KW-0378">Hydrolase</keyword>
<comment type="caution">
    <text evidence="5">The sequence shown here is derived from an EMBL/GenBank/DDBJ whole genome shotgun (WGS) entry which is preliminary data.</text>
</comment>
<feature type="non-terminal residue" evidence="5">
    <location>
        <position position="124"/>
    </location>
</feature>
<evidence type="ECO:0000313" key="5">
    <source>
        <dbReference type="EMBL" id="EQD51857.1"/>
    </source>
</evidence>
<dbReference type="PANTHER" id="PTHR14226:SF57">
    <property type="entry name" value="BLR7027 PROTEIN"/>
    <property type="match status" value="1"/>
</dbReference>
<dbReference type="SUPFAM" id="SSF52151">
    <property type="entry name" value="FabD/lysophospholipase-like"/>
    <property type="match status" value="1"/>
</dbReference>
<dbReference type="InterPro" id="IPR050301">
    <property type="entry name" value="NTE"/>
</dbReference>
<evidence type="ECO:0000256" key="1">
    <source>
        <dbReference type="ARBA" id="ARBA00022801"/>
    </source>
</evidence>
<dbReference type="Gene3D" id="3.40.1090.10">
    <property type="entry name" value="Cytosolic phospholipase A2 catalytic domain"/>
    <property type="match status" value="1"/>
</dbReference>